<dbReference type="Proteomes" id="UP000426246">
    <property type="component" value="Chromosome"/>
</dbReference>
<name>A0A6B8RJ70_9BACL</name>
<dbReference type="PANTHER" id="PTHR43133">
    <property type="entry name" value="RNA POLYMERASE ECF-TYPE SIGMA FACTO"/>
    <property type="match status" value="1"/>
</dbReference>
<gene>
    <name evidence="9" type="ORF">EHS13_17275</name>
</gene>
<dbReference type="NCBIfam" id="TIGR02937">
    <property type="entry name" value="sigma70-ECF"/>
    <property type="match status" value="1"/>
</dbReference>
<reference evidence="10" key="1">
    <citation type="submission" date="2018-11" db="EMBL/GenBank/DDBJ databases">
        <title>Complete genome sequence of Paenibacillus sp. ML311-T8.</title>
        <authorList>
            <person name="Nam Y.-D."/>
            <person name="Kang J."/>
            <person name="Chung W.-H."/>
            <person name="Park Y.S."/>
        </authorList>
    </citation>
    <scope>NUCLEOTIDE SEQUENCE [LARGE SCALE GENOMIC DNA]</scope>
    <source>
        <strain evidence="10">ML311-T8</strain>
    </source>
</reference>
<dbReference type="GO" id="GO:0016987">
    <property type="term" value="F:sigma factor activity"/>
    <property type="evidence" value="ECO:0007669"/>
    <property type="project" value="UniProtKB-KW"/>
</dbReference>
<proteinExistence type="inferred from homology"/>
<dbReference type="PANTHER" id="PTHR43133:SF46">
    <property type="entry name" value="RNA POLYMERASE SIGMA-70 FACTOR ECF SUBFAMILY"/>
    <property type="match status" value="1"/>
</dbReference>
<dbReference type="InterPro" id="IPR000838">
    <property type="entry name" value="RNA_pol_sigma70_ECF_CS"/>
</dbReference>
<comment type="similarity">
    <text evidence="1 6">Belongs to the sigma-70 factor family. ECF subfamily.</text>
</comment>
<evidence type="ECO:0000256" key="1">
    <source>
        <dbReference type="ARBA" id="ARBA00010641"/>
    </source>
</evidence>
<dbReference type="RefSeq" id="WP_155701582.1">
    <property type="nucleotide sequence ID" value="NZ_CP034235.1"/>
</dbReference>
<evidence type="ECO:0000259" key="7">
    <source>
        <dbReference type="Pfam" id="PF04542"/>
    </source>
</evidence>
<accession>A0A6B8RJ70</accession>
<dbReference type="AlphaFoldDB" id="A0A6B8RJ70"/>
<dbReference type="InterPro" id="IPR013324">
    <property type="entry name" value="RNA_pol_sigma_r3/r4-like"/>
</dbReference>
<dbReference type="GO" id="GO:0003677">
    <property type="term" value="F:DNA binding"/>
    <property type="evidence" value="ECO:0007669"/>
    <property type="project" value="UniProtKB-KW"/>
</dbReference>
<dbReference type="OrthoDB" id="9794508at2"/>
<dbReference type="InterPro" id="IPR014284">
    <property type="entry name" value="RNA_pol_sigma-70_dom"/>
</dbReference>
<dbReference type="InterPro" id="IPR039425">
    <property type="entry name" value="RNA_pol_sigma-70-like"/>
</dbReference>
<dbReference type="InterPro" id="IPR013325">
    <property type="entry name" value="RNA_pol_sigma_r2"/>
</dbReference>
<dbReference type="InterPro" id="IPR007627">
    <property type="entry name" value="RNA_pol_sigma70_r2"/>
</dbReference>
<dbReference type="InterPro" id="IPR036388">
    <property type="entry name" value="WH-like_DNA-bd_sf"/>
</dbReference>
<protein>
    <recommendedName>
        <fullName evidence="6">RNA polymerase sigma factor</fullName>
    </recommendedName>
</protein>
<evidence type="ECO:0000313" key="9">
    <source>
        <dbReference type="EMBL" id="QGQ96511.1"/>
    </source>
</evidence>
<dbReference type="Pfam" id="PF04542">
    <property type="entry name" value="Sigma70_r2"/>
    <property type="match status" value="1"/>
</dbReference>
<dbReference type="GO" id="GO:0006352">
    <property type="term" value="P:DNA-templated transcription initiation"/>
    <property type="evidence" value="ECO:0007669"/>
    <property type="project" value="InterPro"/>
</dbReference>
<keyword evidence="2 6" id="KW-0805">Transcription regulation</keyword>
<evidence type="ECO:0000256" key="4">
    <source>
        <dbReference type="ARBA" id="ARBA00023125"/>
    </source>
</evidence>
<feature type="domain" description="RNA polymerase sigma factor 70 region 4 type 2" evidence="8">
    <location>
        <begin position="120"/>
        <end position="170"/>
    </location>
</feature>
<keyword evidence="10" id="KW-1185">Reference proteome</keyword>
<evidence type="ECO:0000256" key="2">
    <source>
        <dbReference type="ARBA" id="ARBA00023015"/>
    </source>
</evidence>
<dbReference type="Gene3D" id="1.10.1740.10">
    <property type="match status" value="1"/>
</dbReference>
<keyword evidence="5 6" id="KW-0804">Transcription</keyword>
<dbReference type="Gene3D" id="1.10.10.10">
    <property type="entry name" value="Winged helix-like DNA-binding domain superfamily/Winged helix DNA-binding domain"/>
    <property type="match status" value="1"/>
</dbReference>
<dbReference type="KEGG" id="ppsc:EHS13_17275"/>
<keyword evidence="4 6" id="KW-0238">DNA-binding</keyword>
<evidence type="ECO:0000313" key="10">
    <source>
        <dbReference type="Proteomes" id="UP000426246"/>
    </source>
</evidence>
<dbReference type="SUPFAM" id="SSF88659">
    <property type="entry name" value="Sigma3 and sigma4 domains of RNA polymerase sigma factors"/>
    <property type="match status" value="1"/>
</dbReference>
<keyword evidence="3 6" id="KW-0731">Sigma factor</keyword>
<evidence type="ECO:0000256" key="3">
    <source>
        <dbReference type="ARBA" id="ARBA00023082"/>
    </source>
</evidence>
<feature type="domain" description="RNA polymerase sigma-70 region 2" evidence="7">
    <location>
        <begin position="23"/>
        <end position="84"/>
    </location>
</feature>
<dbReference type="Pfam" id="PF08281">
    <property type="entry name" value="Sigma70_r4_2"/>
    <property type="match status" value="1"/>
</dbReference>
<evidence type="ECO:0000256" key="6">
    <source>
        <dbReference type="RuleBase" id="RU000716"/>
    </source>
</evidence>
<evidence type="ECO:0000259" key="8">
    <source>
        <dbReference type="Pfam" id="PF08281"/>
    </source>
</evidence>
<dbReference type="GO" id="GO:0006950">
    <property type="term" value="P:response to stress"/>
    <property type="evidence" value="ECO:0007669"/>
    <property type="project" value="UniProtKB-ARBA"/>
</dbReference>
<dbReference type="CDD" id="cd06171">
    <property type="entry name" value="Sigma70_r4"/>
    <property type="match status" value="1"/>
</dbReference>
<dbReference type="InterPro" id="IPR013249">
    <property type="entry name" value="RNA_pol_sigma70_r4_t2"/>
</dbReference>
<dbReference type="PROSITE" id="PS01063">
    <property type="entry name" value="SIGMA70_ECF"/>
    <property type="match status" value="1"/>
</dbReference>
<organism evidence="9 10">
    <name type="scientific">Paenibacillus psychroresistens</name>
    <dbReference type="NCBI Taxonomy" id="1778678"/>
    <lineage>
        <taxon>Bacteria</taxon>
        <taxon>Bacillati</taxon>
        <taxon>Bacillota</taxon>
        <taxon>Bacilli</taxon>
        <taxon>Bacillales</taxon>
        <taxon>Paenibacillaceae</taxon>
        <taxon>Paenibacillus</taxon>
    </lineage>
</organism>
<dbReference type="EMBL" id="CP034235">
    <property type="protein sequence ID" value="QGQ96511.1"/>
    <property type="molecule type" value="Genomic_DNA"/>
</dbReference>
<evidence type="ECO:0000256" key="5">
    <source>
        <dbReference type="ARBA" id="ARBA00023163"/>
    </source>
</evidence>
<sequence>MIATEHDYLIHVEYMDDISFRNLMEAYGEEVWGYAYSITRNTHQADDIAQEVFLKAYTKIAEFRGESSIKTWLLTITRNLAYNIRKSAFIRRVTLVDVVRGSGSQNSAESQYLDQSYTDDLWKIVMKLPTKYREVLQLDARHQLSGKEMSSLLGISEGTVKSRLYRARQAVTKSLKEANGHEND</sequence>
<dbReference type="SUPFAM" id="SSF88946">
    <property type="entry name" value="Sigma2 domain of RNA polymerase sigma factors"/>
    <property type="match status" value="1"/>
</dbReference>